<keyword evidence="2" id="KW-1185">Reference proteome</keyword>
<sequence length="157" mass="17985">MRLFMTLIAPLLGWIAFQLFHLPLFKGSKAKHRFVMKLFRYAADYGSVRALSVYGHLLHFRGEGMNNRIQGLIYLERAADKGDSKAAYQMGKIFEEGYQTYPADPLKAVKYYRQSAESGHILALRRMVDICSKGELQQEKSGIDAAYWLDQLEAGHY</sequence>
<dbReference type="OrthoDB" id="7024154at2"/>
<dbReference type="InterPro" id="IPR050767">
    <property type="entry name" value="Sel1_AlgK"/>
</dbReference>
<dbReference type="EMBL" id="FOGB01000013">
    <property type="protein sequence ID" value="SEQ98980.1"/>
    <property type="molecule type" value="Genomic_DNA"/>
</dbReference>
<name>A0A1H9KIL5_9GAMM</name>
<dbReference type="PANTHER" id="PTHR11102">
    <property type="entry name" value="SEL-1-LIKE PROTEIN"/>
    <property type="match status" value="1"/>
</dbReference>
<dbReference type="STRING" id="355243.SAMN03080615_03524"/>
<evidence type="ECO:0000313" key="1">
    <source>
        <dbReference type="EMBL" id="SEQ98980.1"/>
    </source>
</evidence>
<dbReference type="RefSeq" id="WP_091360806.1">
    <property type="nucleotide sequence ID" value="NZ_AP025284.1"/>
</dbReference>
<proteinExistence type="predicted"/>
<dbReference type="SUPFAM" id="SSF81901">
    <property type="entry name" value="HCP-like"/>
    <property type="match status" value="1"/>
</dbReference>
<dbReference type="Pfam" id="PF08238">
    <property type="entry name" value="Sel1"/>
    <property type="match status" value="2"/>
</dbReference>
<dbReference type="InterPro" id="IPR011990">
    <property type="entry name" value="TPR-like_helical_dom_sf"/>
</dbReference>
<dbReference type="InterPro" id="IPR006597">
    <property type="entry name" value="Sel1-like"/>
</dbReference>
<dbReference type="AlphaFoldDB" id="A0A1H9KIL5"/>
<dbReference type="PANTHER" id="PTHR11102:SF160">
    <property type="entry name" value="ERAD-ASSOCIATED E3 UBIQUITIN-PROTEIN LIGASE COMPONENT HRD3"/>
    <property type="match status" value="1"/>
</dbReference>
<dbReference type="Proteomes" id="UP000198749">
    <property type="component" value="Unassembled WGS sequence"/>
</dbReference>
<gene>
    <name evidence="1" type="ORF">SAMN03080615_03524</name>
</gene>
<dbReference type="Gene3D" id="1.25.40.10">
    <property type="entry name" value="Tetratricopeptide repeat domain"/>
    <property type="match status" value="1"/>
</dbReference>
<organism evidence="1 2">
    <name type="scientific">Amphritea atlantica</name>
    <dbReference type="NCBI Taxonomy" id="355243"/>
    <lineage>
        <taxon>Bacteria</taxon>
        <taxon>Pseudomonadati</taxon>
        <taxon>Pseudomonadota</taxon>
        <taxon>Gammaproteobacteria</taxon>
        <taxon>Oceanospirillales</taxon>
        <taxon>Oceanospirillaceae</taxon>
        <taxon>Amphritea</taxon>
    </lineage>
</organism>
<accession>A0A1H9KIL5</accession>
<evidence type="ECO:0000313" key="2">
    <source>
        <dbReference type="Proteomes" id="UP000198749"/>
    </source>
</evidence>
<dbReference type="SMART" id="SM00671">
    <property type="entry name" value="SEL1"/>
    <property type="match status" value="2"/>
</dbReference>
<reference evidence="2" key="1">
    <citation type="submission" date="2016-10" db="EMBL/GenBank/DDBJ databases">
        <authorList>
            <person name="Varghese N."/>
            <person name="Submissions S."/>
        </authorList>
    </citation>
    <scope>NUCLEOTIDE SEQUENCE [LARGE SCALE GENOMIC DNA]</scope>
    <source>
        <strain evidence="2">DSM 18887</strain>
    </source>
</reference>
<protein>
    <submittedName>
        <fullName evidence="1">Sel1 repeat-containing protein</fullName>
    </submittedName>
</protein>